<dbReference type="RefSeq" id="WP_281894954.1">
    <property type="nucleotide sequence ID" value="NZ_BSDI01000009.1"/>
</dbReference>
<reference evidence="7" key="1">
    <citation type="submission" date="2022-12" db="EMBL/GenBank/DDBJ databases">
        <title>New Phytohabitans aurantiacus sp. RD004123 nov., an actinomycete isolated from soil.</title>
        <authorList>
            <person name="Triningsih D.W."/>
            <person name="Harunari E."/>
            <person name="Igarashi Y."/>
        </authorList>
    </citation>
    <scope>NUCLEOTIDE SEQUENCE</scope>
    <source>
        <strain evidence="7">RD004123</strain>
    </source>
</reference>
<dbReference type="PANTHER" id="PTHR43133">
    <property type="entry name" value="RNA POLYMERASE ECF-TYPE SIGMA FACTO"/>
    <property type="match status" value="1"/>
</dbReference>
<proteinExistence type="inferred from homology"/>
<comment type="similarity">
    <text evidence="1">Belongs to the sigma-70 factor family. ECF subfamily.</text>
</comment>
<dbReference type="InterPro" id="IPR013325">
    <property type="entry name" value="RNA_pol_sigma_r2"/>
</dbReference>
<dbReference type="InterPro" id="IPR014284">
    <property type="entry name" value="RNA_pol_sigma-70_dom"/>
</dbReference>
<dbReference type="Pfam" id="PF04542">
    <property type="entry name" value="Sigma70_r2"/>
    <property type="match status" value="1"/>
</dbReference>
<dbReference type="SUPFAM" id="SSF88946">
    <property type="entry name" value="Sigma2 domain of RNA polymerase sigma factors"/>
    <property type="match status" value="1"/>
</dbReference>
<dbReference type="GO" id="GO:0000428">
    <property type="term" value="C:DNA-directed RNA polymerase complex"/>
    <property type="evidence" value="ECO:0007669"/>
    <property type="project" value="UniProtKB-KW"/>
</dbReference>
<dbReference type="InterPro" id="IPR039425">
    <property type="entry name" value="RNA_pol_sigma-70-like"/>
</dbReference>
<feature type="domain" description="RNA polymerase sigma-70 region 2" evidence="6">
    <location>
        <begin position="37"/>
        <end position="103"/>
    </location>
</feature>
<keyword evidence="4" id="KW-0238">DNA-binding</keyword>
<dbReference type="InterPro" id="IPR013324">
    <property type="entry name" value="RNA_pol_sigma_r3/r4-like"/>
</dbReference>
<name>A0ABQ5QSN8_9ACTN</name>
<sequence>MTSTTSGDTGVAVPSWELAAREFAAWRAGDPDALDRLVRVLTPVLWHVVRAYGLDRESAEDVVQTTWLALVRNVESVRDPRAVMRWATTTARREAWRISRAGRREDVAEPETLDTALPPVDGPDKTVLAADTARILWRAFADLPERCRRLLRVIAFDDRPDYATLSAELGVPVGSIGPTRGRCLDKLRGRLAADPDWSGAA</sequence>
<dbReference type="Gene3D" id="1.10.1740.10">
    <property type="match status" value="1"/>
</dbReference>
<evidence type="ECO:0000313" key="8">
    <source>
        <dbReference type="Proteomes" id="UP001144280"/>
    </source>
</evidence>
<dbReference type="SUPFAM" id="SSF88659">
    <property type="entry name" value="Sigma3 and sigma4 domains of RNA polymerase sigma factors"/>
    <property type="match status" value="1"/>
</dbReference>
<keyword evidence="2" id="KW-0805">Transcription regulation</keyword>
<dbReference type="NCBIfam" id="TIGR02937">
    <property type="entry name" value="sigma70-ECF"/>
    <property type="match status" value="1"/>
</dbReference>
<dbReference type="InterPro" id="IPR007627">
    <property type="entry name" value="RNA_pol_sigma70_r2"/>
</dbReference>
<evidence type="ECO:0000259" key="6">
    <source>
        <dbReference type="Pfam" id="PF04542"/>
    </source>
</evidence>
<evidence type="ECO:0000256" key="5">
    <source>
        <dbReference type="ARBA" id="ARBA00023163"/>
    </source>
</evidence>
<evidence type="ECO:0000256" key="1">
    <source>
        <dbReference type="ARBA" id="ARBA00010641"/>
    </source>
</evidence>
<keyword evidence="5" id="KW-0804">Transcription</keyword>
<evidence type="ECO:0000256" key="4">
    <source>
        <dbReference type="ARBA" id="ARBA00023125"/>
    </source>
</evidence>
<dbReference type="EMBL" id="BSDI01000009">
    <property type="protein sequence ID" value="GLH97262.1"/>
    <property type="molecule type" value="Genomic_DNA"/>
</dbReference>
<evidence type="ECO:0000256" key="3">
    <source>
        <dbReference type="ARBA" id="ARBA00023082"/>
    </source>
</evidence>
<accession>A0ABQ5QSN8</accession>
<keyword evidence="3" id="KW-0731">Sigma factor</keyword>
<evidence type="ECO:0000256" key="2">
    <source>
        <dbReference type="ARBA" id="ARBA00023015"/>
    </source>
</evidence>
<organism evidence="7 8">
    <name type="scientific">Phytohabitans aurantiacus</name>
    <dbReference type="NCBI Taxonomy" id="3016789"/>
    <lineage>
        <taxon>Bacteria</taxon>
        <taxon>Bacillati</taxon>
        <taxon>Actinomycetota</taxon>
        <taxon>Actinomycetes</taxon>
        <taxon>Micromonosporales</taxon>
        <taxon>Micromonosporaceae</taxon>
    </lineage>
</organism>
<evidence type="ECO:0000313" key="7">
    <source>
        <dbReference type="EMBL" id="GLH97262.1"/>
    </source>
</evidence>
<dbReference type="InterPro" id="IPR036388">
    <property type="entry name" value="WH-like_DNA-bd_sf"/>
</dbReference>
<comment type="caution">
    <text evidence="7">The sequence shown here is derived from an EMBL/GenBank/DDBJ whole genome shotgun (WGS) entry which is preliminary data.</text>
</comment>
<gene>
    <name evidence="7" type="primary">rpoE_13</name>
    <name evidence="7" type="ORF">Pa4123_25370</name>
</gene>
<protein>
    <submittedName>
        <fullName evidence="7">DNA-directed RNA polymerase sigma-70 factor</fullName>
    </submittedName>
</protein>
<keyword evidence="8" id="KW-1185">Reference proteome</keyword>
<dbReference type="Gene3D" id="1.10.10.10">
    <property type="entry name" value="Winged helix-like DNA-binding domain superfamily/Winged helix DNA-binding domain"/>
    <property type="match status" value="1"/>
</dbReference>
<dbReference type="Proteomes" id="UP001144280">
    <property type="component" value="Unassembled WGS sequence"/>
</dbReference>
<keyword evidence="7" id="KW-0240">DNA-directed RNA polymerase</keyword>
<dbReference type="PANTHER" id="PTHR43133:SF8">
    <property type="entry name" value="RNA POLYMERASE SIGMA FACTOR HI_1459-RELATED"/>
    <property type="match status" value="1"/>
</dbReference>